<evidence type="ECO:0000313" key="4">
    <source>
        <dbReference type="EMBL" id="PKY98542.1"/>
    </source>
</evidence>
<dbReference type="PANTHER" id="PTHR42954:SF2">
    <property type="entry name" value="FE(2+) TRANSPORT PROTEIN A"/>
    <property type="match status" value="1"/>
</dbReference>
<protein>
    <submittedName>
        <fullName evidence="4">Ferrous iron transport protein A</fullName>
    </submittedName>
</protein>
<feature type="region of interest" description="Disordered" evidence="2">
    <location>
        <begin position="1"/>
        <end position="26"/>
    </location>
</feature>
<dbReference type="AlphaFoldDB" id="A0A2I1KSD3"/>
<dbReference type="InterPro" id="IPR008988">
    <property type="entry name" value="Transcriptional_repressor_C"/>
</dbReference>
<dbReference type="InterPro" id="IPR052713">
    <property type="entry name" value="FeoA"/>
</dbReference>
<dbReference type="Proteomes" id="UP000234778">
    <property type="component" value="Unassembled WGS sequence"/>
</dbReference>
<dbReference type="GO" id="GO:0046914">
    <property type="term" value="F:transition metal ion binding"/>
    <property type="evidence" value="ECO:0007669"/>
    <property type="project" value="InterPro"/>
</dbReference>
<gene>
    <name evidence="4" type="ORF">CYJ26_06880</name>
</gene>
<dbReference type="RefSeq" id="WP_006547972.1">
    <property type="nucleotide sequence ID" value="NZ_CP136961.1"/>
</dbReference>
<dbReference type="InterPro" id="IPR007167">
    <property type="entry name" value="Fe-transptr_FeoA-like"/>
</dbReference>
<keyword evidence="1" id="KW-0408">Iron</keyword>
<reference evidence="4 5" key="1">
    <citation type="submission" date="2017-12" db="EMBL/GenBank/DDBJ databases">
        <title>Phylogenetic diversity of female urinary microbiome.</title>
        <authorList>
            <person name="Thomas-White K."/>
            <person name="Wolfe A.J."/>
        </authorList>
    </citation>
    <scope>NUCLEOTIDE SEQUENCE [LARGE SCALE GENOMIC DNA]</scope>
    <source>
        <strain evidence="4 5">UMB0319</strain>
    </source>
</reference>
<organism evidence="4 5">
    <name type="scientific">Actinomyces urogenitalis</name>
    <dbReference type="NCBI Taxonomy" id="103621"/>
    <lineage>
        <taxon>Bacteria</taxon>
        <taxon>Bacillati</taxon>
        <taxon>Actinomycetota</taxon>
        <taxon>Actinomycetes</taxon>
        <taxon>Actinomycetales</taxon>
        <taxon>Actinomycetaceae</taxon>
        <taxon>Actinomyces</taxon>
    </lineage>
</organism>
<evidence type="ECO:0000256" key="1">
    <source>
        <dbReference type="ARBA" id="ARBA00023004"/>
    </source>
</evidence>
<accession>A0A2I1KSD3</accession>
<dbReference type="PANTHER" id="PTHR42954">
    <property type="entry name" value="FE(2+) TRANSPORT PROTEIN A"/>
    <property type="match status" value="1"/>
</dbReference>
<dbReference type="SUPFAM" id="SSF50037">
    <property type="entry name" value="C-terminal domain of transcriptional repressors"/>
    <property type="match status" value="1"/>
</dbReference>
<dbReference type="InterPro" id="IPR038157">
    <property type="entry name" value="FeoA_core_dom"/>
</dbReference>
<dbReference type="Pfam" id="PF04023">
    <property type="entry name" value="FeoA"/>
    <property type="match status" value="1"/>
</dbReference>
<dbReference type="Gene3D" id="2.30.30.90">
    <property type="match status" value="1"/>
</dbReference>
<dbReference type="SMART" id="SM00899">
    <property type="entry name" value="FeoA"/>
    <property type="match status" value="1"/>
</dbReference>
<comment type="caution">
    <text evidence="4">The sequence shown here is derived from an EMBL/GenBank/DDBJ whole genome shotgun (WGS) entry which is preliminary data.</text>
</comment>
<sequence length="85" mass="9351">MSTTTTEPTPLSLLRRGQRGRVTAVTEERGSQLARRLVDLGLEPGREVLVGRRAPLGDPTTYTVADYCLSLRRREAALVMVEVLA</sequence>
<evidence type="ECO:0000313" key="5">
    <source>
        <dbReference type="Proteomes" id="UP000234778"/>
    </source>
</evidence>
<dbReference type="EMBL" id="PKHA01000006">
    <property type="protein sequence ID" value="PKY98542.1"/>
    <property type="molecule type" value="Genomic_DNA"/>
</dbReference>
<feature type="domain" description="Ferrous iron transporter FeoA-like" evidence="3">
    <location>
        <begin position="9"/>
        <end position="83"/>
    </location>
</feature>
<dbReference type="GeneID" id="81708655"/>
<evidence type="ECO:0000259" key="3">
    <source>
        <dbReference type="SMART" id="SM00899"/>
    </source>
</evidence>
<evidence type="ECO:0000256" key="2">
    <source>
        <dbReference type="SAM" id="MobiDB-lite"/>
    </source>
</evidence>
<name>A0A2I1KSD3_9ACTO</name>
<feature type="compositionally biased region" description="Low complexity" evidence="2">
    <location>
        <begin position="1"/>
        <end position="14"/>
    </location>
</feature>
<proteinExistence type="predicted"/>